<organism evidence="3 4">
    <name type="scientific">Besnoitia besnoiti</name>
    <name type="common">Apicomplexan protozoan</name>
    <dbReference type="NCBI Taxonomy" id="94643"/>
    <lineage>
        <taxon>Eukaryota</taxon>
        <taxon>Sar</taxon>
        <taxon>Alveolata</taxon>
        <taxon>Apicomplexa</taxon>
        <taxon>Conoidasida</taxon>
        <taxon>Coccidia</taxon>
        <taxon>Eucoccidiorida</taxon>
        <taxon>Eimeriorina</taxon>
        <taxon>Sarcocystidae</taxon>
        <taxon>Besnoitia</taxon>
    </lineage>
</organism>
<dbReference type="EMBL" id="NWUJ01000015">
    <property type="protein sequence ID" value="PFH31450.1"/>
    <property type="molecule type" value="Genomic_DNA"/>
</dbReference>
<dbReference type="VEuPathDB" id="ToxoDB:BESB_028850"/>
<dbReference type="GeneID" id="40307937"/>
<proteinExistence type="predicted"/>
<gene>
    <name evidence="3" type="ORF">BESB_028850</name>
</gene>
<keyword evidence="4" id="KW-1185">Reference proteome</keyword>
<feature type="region of interest" description="Disordered" evidence="1">
    <location>
        <begin position="37"/>
        <end position="75"/>
    </location>
</feature>
<evidence type="ECO:0000256" key="1">
    <source>
        <dbReference type="SAM" id="MobiDB-lite"/>
    </source>
</evidence>
<evidence type="ECO:0008006" key="5">
    <source>
        <dbReference type="Google" id="ProtNLM"/>
    </source>
</evidence>
<name>A0A2A9M7T2_BESBE</name>
<evidence type="ECO:0000313" key="4">
    <source>
        <dbReference type="Proteomes" id="UP000224006"/>
    </source>
</evidence>
<feature type="signal peptide" evidence="2">
    <location>
        <begin position="1"/>
        <end position="25"/>
    </location>
</feature>
<evidence type="ECO:0000313" key="3">
    <source>
        <dbReference type="EMBL" id="PFH31450.1"/>
    </source>
</evidence>
<reference evidence="3 4" key="1">
    <citation type="submission" date="2017-09" db="EMBL/GenBank/DDBJ databases">
        <title>Genome sequencing of Besnoitia besnoiti strain Bb-Ger1.</title>
        <authorList>
            <person name="Schares G."/>
            <person name="Venepally P."/>
            <person name="Lorenzi H.A."/>
        </authorList>
    </citation>
    <scope>NUCLEOTIDE SEQUENCE [LARGE SCALE GENOMIC DNA]</scope>
    <source>
        <strain evidence="3 4">Bb-Ger1</strain>
    </source>
</reference>
<keyword evidence="2" id="KW-0732">Signal</keyword>
<comment type="caution">
    <text evidence="3">The sequence shown here is derived from an EMBL/GenBank/DDBJ whole genome shotgun (WGS) entry which is preliminary data.</text>
</comment>
<evidence type="ECO:0000256" key="2">
    <source>
        <dbReference type="SAM" id="SignalP"/>
    </source>
</evidence>
<accession>A0A2A9M7T2</accession>
<dbReference type="AlphaFoldDB" id="A0A2A9M7T2"/>
<dbReference type="KEGG" id="bbes:BESB_028850"/>
<sequence length="156" mass="16777">MAHALSVRSCVFLSTALLLVAGLSPEEDRAVYIHPALQGARGEDSPRTPQENEMEGKQVGEASQGCEEGAFERDPNVLLSGDEASSSFFESMVASFLSLLCDMFPRGRGDSGLEEKMYDAAAAKEEIACERRANGLFGKAARSGLRNKSEDGNKKN</sequence>
<protein>
    <recommendedName>
        <fullName evidence="5">Transmembrane protein</fullName>
    </recommendedName>
</protein>
<dbReference type="RefSeq" id="XP_029215459.1">
    <property type="nucleotide sequence ID" value="XM_029361559.1"/>
</dbReference>
<dbReference type="Proteomes" id="UP000224006">
    <property type="component" value="Unassembled WGS sequence"/>
</dbReference>
<feature type="chain" id="PRO_5012450955" description="Transmembrane protein" evidence="2">
    <location>
        <begin position="26"/>
        <end position="156"/>
    </location>
</feature>